<sequence>MACDPGSPRSNKPARDTNKEYRIPRALSPPSLLLLAILTAFGIATSTQLLLPCAPPPCTPDSSIGGRSMKRYRLFPIRNFVL</sequence>
<dbReference type="Proteomes" id="UP001451303">
    <property type="component" value="Unassembled WGS sequence"/>
</dbReference>
<keyword evidence="4" id="KW-1185">Reference proteome</keyword>
<feature type="compositionally biased region" description="Basic and acidic residues" evidence="1">
    <location>
        <begin position="13"/>
        <end position="23"/>
    </location>
</feature>
<gene>
    <name evidence="3" type="ORF">QR685DRAFT_574485</name>
</gene>
<feature type="transmembrane region" description="Helical" evidence="2">
    <location>
        <begin position="32"/>
        <end position="51"/>
    </location>
</feature>
<name>A0ABR3D7N2_NEUIN</name>
<evidence type="ECO:0000313" key="4">
    <source>
        <dbReference type="Proteomes" id="UP001451303"/>
    </source>
</evidence>
<proteinExistence type="predicted"/>
<keyword evidence="2" id="KW-0812">Transmembrane</keyword>
<evidence type="ECO:0000256" key="2">
    <source>
        <dbReference type="SAM" id="Phobius"/>
    </source>
</evidence>
<evidence type="ECO:0000256" key="1">
    <source>
        <dbReference type="SAM" id="MobiDB-lite"/>
    </source>
</evidence>
<protein>
    <submittedName>
        <fullName evidence="3">Uncharacterized protein</fullName>
    </submittedName>
</protein>
<comment type="caution">
    <text evidence="3">The sequence shown here is derived from an EMBL/GenBank/DDBJ whole genome shotgun (WGS) entry which is preliminary data.</text>
</comment>
<feature type="region of interest" description="Disordered" evidence="1">
    <location>
        <begin position="1"/>
        <end position="23"/>
    </location>
</feature>
<keyword evidence="2" id="KW-1133">Transmembrane helix</keyword>
<reference evidence="3 4" key="1">
    <citation type="submission" date="2023-09" db="EMBL/GenBank/DDBJ databases">
        <title>Multi-omics analysis of a traditional fermented food reveals byproduct-associated fungal strains for waste-to-food upcycling.</title>
        <authorList>
            <consortium name="Lawrence Berkeley National Laboratory"/>
            <person name="Rekdal V.M."/>
            <person name="Villalobos-Escobedo J.M."/>
            <person name="Rodriguez-Valeron N."/>
            <person name="Garcia M.O."/>
            <person name="Vasquez D.P."/>
            <person name="Damayanti I."/>
            <person name="Sorensen P.M."/>
            <person name="Baidoo E.E."/>
            <person name="De Carvalho A.C."/>
            <person name="Riley R."/>
            <person name="Lipzen A."/>
            <person name="He G."/>
            <person name="Yan M."/>
            <person name="Haridas S."/>
            <person name="Daum C."/>
            <person name="Yoshinaga Y."/>
            <person name="Ng V."/>
            <person name="Grigoriev I.V."/>
            <person name="Munk R."/>
            <person name="Nuraida L."/>
            <person name="Wijaya C.H."/>
            <person name="Morales P.-C."/>
            <person name="Keasling J.D."/>
        </authorList>
    </citation>
    <scope>NUCLEOTIDE SEQUENCE [LARGE SCALE GENOMIC DNA]</scope>
    <source>
        <strain evidence="3 4">FGSC 2613</strain>
    </source>
</reference>
<keyword evidence="2" id="KW-0472">Membrane</keyword>
<dbReference type="EMBL" id="JAVLET010000009">
    <property type="protein sequence ID" value="KAL0467706.1"/>
    <property type="molecule type" value="Genomic_DNA"/>
</dbReference>
<accession>A0ABR3D7N2</accession>
<organism evidence="3 4">
    <name type="scientific">Neurospora intermedia</name>
    <dbReference type="NCBI Taxonomy" id="5142"/>
    <lineage>
        <taxon>Eukaryota</taxon>
        <taxon>Fungi</taxon>
        <taxon>Dikarya</taxon>
        <taxon>Ascomycota</taxon>
        <taxon>Pezizomycotina</taxon>
        <taxon>Sordariomycetes</taxon>
        <taxon>Sordariomycetidae</taxon>
        <taxon>Sordariales</taxon>
        <taxon>Sordariaceae</taxon>
        <taxon>Neurospora</taxon>
    </lineage>
</organism>
<evidence type="ECO:0000313" key="3">
    <source>
        <dbReference type="EMBL" id="KAL0467706.1"/>
    </source>
</evidence>